<dbReference type="Gene3D" id="3.40.50.720">
    <property type="entry name" value="NAD(P)-binding Rossmann-like Domain"/>
    <property type="match status" value="1"/>
</dbReference>
<evidence type="ECO:0000313" key="7">
    <source>
        <dbReference type="Proteomes" id="UP000020467"/>
    </source>
</evidence>
<dbReference type="InterPro" id="IPR051317">
    <property type="entry name" value="Gfo/Idh/MocA_oxidoreduct"/>
</dbReference>
<feature type="transmembrane region" description="Helical" evidence="3">
    <location>
        <begin position="205"/>
        <end position="227"/>
    </location>
</feature>
<dbReference type="PANTHER" id="PTHR43708:SF5">
    <property type="entry name" value="CONSERVED EXPRESSED OXIDOREDUCTASE (EUROFUNG)-RELATED"/>
    <property type="match status" value="1"/>
</dbReference>
<keyword evidence="3" id="KW-0812">Transmembrane</keyword>
<keyword evidence="7" id="KW-1185">Reference proteome</keyword>
<dbReference type="SUPFAM" id="SSF55347">
    <property type="entry name" value="Glyceraldehyde-3-phosphate dehydrogenase-like, C-terminal domain"/>
    <property type="match status" value="1"/>
</dbReference>
<dbReference type="GO" id="GO:0000166">
    <property type="term" value="F:nucleotide binding"/>
    <property type="evidence" value="ECO:0007669"/>
    <property type="project" value="InterPro"/>
</dbReference>
<evidence type="ECO:0000256" key="2">
    <source>
        <dbReference type="ARBA" id="ARBA00023002"/>
    </source>
</evidence>
<dbReference type="Pfam" id="PF02894">
    <property type="entry name" value="GFO_IDH_MocA_C"/>
    <property type="match status" value="1"/>
</dbReference>
<feature type="transmembrane region" description="Helical" evidence="3">
    <location>
        <begin position="40"/>
        <end position="57"/>
    </location>
</feature>
<proteinExistence type="inferred from homology"/>
<dbReference type="SUPFAM" id="SSF51735">
    <property type="entry name" value="NAD(P)-binding Rossmann-fold domains"/>
    <property type="match status" value="1"/>
</dbReference>
<evidence type="ECO:0000256" key="1">
    <source>
        <dbReference type="ARBA" id="ARBA00010928"/>
    </source>
</evidence>
<name>A0A010RZA5_9PEZI</name>
<dbReference type="EMBL" id="JARH01000691">
    <property type="protein sequence ID" value="EXF77613.1"/>
    <property type="molecule type" value="Genomic_DNA"/>
</dbReference>
<feature type="transmembrane region" description="Helical" evidence="3">
    <location>
        <begin position="325"/>
        <end position="346"/>
    </location>
</feature>
<evidence type="ECO:0000256" key="3">
    <source>
        <dbReference type="SAM" id="Phobius"/>
    </source>
</evidence>
<dbReference type="InterPro" id="IPR000683">
    <property type="entry name" value="Gfo/Idh/MocA-like_OxRdtase_N"/>
</dbReference>
<gene>
    <name evidence="6" type="ORF">CFIO01_03952</name>
</gene>
<dbReference type="Proteomes" id="UP000020467">
    <property type="component" value="Unassembled WGS sequence"/>
</dbReference>
<feature type="domain" description="Gfo/Idh/MocA-like oxidoreductase C-terminal" evidence="5">
    <location>
        <begin position="638"/>
        <end position="860"/>
    </location>
</feature>
<dbReference type="InterPro" id="IPR036291">
    <property type="entry name" value="NAD(P)-bd_dom_sf"/>
</dbReference>
<reference evidence="6 7" key="1">
    <citation type="submission" date="2014-02" db="EMBL/GenBank/DDBJ databases">
        <title>The genome sequence of Colletotrichum fioriniae PJ7.</title>
        <authorList>
            <person name="Baroncelli R."/>
            <person name="Thon M.R."/>
        </authorList>
    </citation>
    <scope>NUCLEOTIDE SEQUENCE [LARGE SCALE GENOMIC DNA]</scope>
    <source>
        <strain evidence="6 7">PJ7</strain>
    </source>
</reference>
<dbReference type="HOGENOM" id="CLU_014953_0_0_1"/>
<organism evidence="6 7">
    <name type="scientific">Colletotrichum fioriniae PJ7</name>
    <dbReference type="NCBI Taxonomy" id="1445577"/>
    <lineage>
        <taxon>Eukaryota</taxon>
        <taxon>Fungi</taxon>
        <taxon>Dikarya</taxon>
        <taxon>Ascomycota</taxon>
        <taxon>Pezizomycotina</taxon>
        <taxon>Sordariomycetes</taxon>
        <taxon>Hypocreomycetidae</taxon>
        <taxon>Glomerellales</taxon>
        <taxon>Glomerellaceae</taxon>
        <taxon>Colletotrichum</taxon>
        <taxon>Colletotrichum acutatum species complex</taxon>
    </lineage>
</organism>
<keyword evidence="2" id="KW-0560">Oxidoreductase</keyword>
<feature type="transmembrane region" description="Helical" evidence="3">
    <location>
        <begin position="448"/>
        <end position="473"/>
    </location>
</feature>
<comment type="caution">
    <text evidence="6">The sequence shown here is derived from an EMBL/GenBank/DDBJ whole genome shotgun (WGS) entry which is preliminary data.</text>
</comment>
<comment type="similarity">
    <text evidence="1">Belongs to the Gfo/Idh/MocA family.</text>
</comment>
<dbReference type="GO" id="GO:0016491">
    <property type="term" value="F:oxidoreductase activity"/>
    <property type="evidence" value="ECO:0007669"/>
    <property type="project" value="UniProtKB-KW"/>
</dbReference>
<evidence type="ECO:0000259" key="4">
    <source>
        <dbReference type="Pfam" id="PF01408"/>
    </source>
</evidence>
<evidence type="ECO:0000313" key="6">
    <source>
        <dbReference type="EMBL" id="EXF77613.1"/>
    </source>
</evidence>
<feature type="transmembrane region" description="Helical" evidence="3">
    <location>
        <begin position="77"/>
        <end position="96"/>
    </location>
</feature>
<dbReference type="Pfam" id="PF01408">
    <property type="entry name" value="GFO_IDH_MocA"/>
    <property type="match status" value="1"/>
</dbReference>
<dbReference type="InterPro" id="IPR004104">
    <property type="entry name" value="Gfo/Idh/MocA-like_OxRdtase_C"/>
</dbReference>
<dbReference type="OrthoDB" id="2129491at2759"/>
<dbReference type="AlphaFoldDB" id="A0A010RZA5"/>
<keyword evidence="3" id="KW-1133">Transmembrane helix</keyword>
<dbReference type="eggNOG" id="KOG2742">
    <property type="taxonomic scope" value="Eukaryota"/>
</dbReference>
<keyword evidence="3" id="KW-0472">Membrane</keyword>
<sequence>MDEPGIRILGHLVPRDGINHSDITTSIHGWVAAGRDRGSIDILWSSLLTIILCVWVATHPNALSPKDKWYHGVFDKVNLAMIGLLGPDFLFGLAVGQLSSARRSVKQFQKDSHLCCGKKWTYKQAFFVDMGGIFLKSSDFPEGFPIDAEQLHYLVKHGFVEFPDMESMDIAERNTVDTLSRLITLWQALWFFITEMDRVRNGLPITALELTALSFTFAMVATFICWYPKPAISYPRYIETKVLDEEQVTLDQIRSFARSHTHPQLPITWHRTPLDDITPRIFRIDAYWCFYKRLGDMMHIHPYGRPIKKELWDRFPSDIWRPMELMYYPLGGVFIVGFSVSFMIGWNFQFPTPTEQLIWRLAASYHMFFCLYGAFHWLYEDQKWHRAQKRLRGVVQPTYQGTNADAEAQNQSQEAKTSPTTTKGIVHRLMALVRSEVNNSAERDPTMAVPLFVIIPNILISGLYVSCRLYFYVEDFVSLREQPKGIYLTGMQKEATRDKMAAGKTFNVGIIGYGLSAKVFHIPFINLTPQFKLHSIVQRKPTASSSAPSDYPELKHHTSLEPMLQDPDVDIINILTPPNTHFSFSKQALQAGKHVLVEKPFVPTIEEAEELIQIARENERLICVYQNRRWDSDFLTVKKMIVDGVFGRVYEFDTHFDRFRAERPTSWKGELTMAEGGGALFDLGSHLIDQAYNLFGMPETVYGKLVSQRDGKFDPEDPDSVHAQLCYPDGLIVSVRIGVMSVETSQPRFWVRGTKASYHKTCLDPQEDQLKAGAKPTDPGFGVEDPMNGGRLLLVKEGGQVEERMKPTHKPETYLKLFEGFAKAVETGREEYVPVPAREARDVLRIIHAVKESAKSGREVRF</sequence>
<feature type="transmembrane region" description="Helical" evidence="3">
    <location>
        <begin position="175"/>
        <end position="193"/>
    </location>
</feature>
<evidence type="ECO:0000259" key="5">
    <source>
        <dbReference type="Pfam" id="PF02894"/>
    </source>
</evidence>
<accession>A0A010RZA5</accession>
<dbReference type="KEGG" id="cfj:CFIO01_03952"/>
<protein>
    <submittedName>
        <fullName evidence="6">Oxidoreductase</fullName>
    </submittedName>
</protein>
<dbReference type="STRING" id="1445577.A0A010RZA5"/>
<feature type="transmembrane region" description="Helical" evidence="3">
    <location>
        <begin position="358"/>
        <end position="379"/>
    </location>
</feature>
<feature type="domain" description="Gfo/Idh/MocA-like oxidoreductase N-terminal" evidence="4">
    <location>
        <begin position="506"/>
        <end position="624"/>
    </location>
</feature>
<dbReference type="PANTHER" id="PTHR43708">
    <property type="entry name" value="CONSERVED EXPRESSED OXIDOREDUCTASE (EUROFUNG)"/>
    <property type="match status" value="1"/>
</dbReference>
<dbReference type="Gene3D" id="3.30.360.10">
    <property type="entry name" value="Dihydrodipicolinate Reductase, domain 2"/>
    <property type="match status" value="1"/>
</dbReference>